<dbReference type="PANTHER" id="PTHR34817">
    <property type="entry name" value="NUCLEOTIDYLTRANSFERASE"/>
    <property type="match status" value="1"/>
</dbReference>
<keyword evidence="1" id="KW-0808">Transferase</keyword>
<keyword evidence="2" id="KW-1185">Reference proteome</keyword>
<gene>
    <name evidence="1" type="ORF">IX84_28065</name>
</gene>
<organism evidence="1 2">
    <name type="scientific">Phaeodactylibacter xiamenensis</name>
    <dbReference type="NCBI Taxonomy" id="1524460"/>
    <lineage>
        <taxon>Bacteria</taxon>
        <taxon>Pseudomonadati</taxon>
        <taxon>Bacteroidota</taxon>
        <taxon>Saprospiria</taxon>
        <taxon>Saprospirales</taxon>
        <taxon>Haliscomenobacteraceae</taxon>
        <taxon>Phaeodactylibacter</taxon>
    </lineage>
</organism>
<dbReference type="RefSeq" id="WP_044228468.1">
    <property type="nucleotide sequence ID" value="NZ_JBKAGJ010000004.1"/>
</dbReference>
<dbReference type="Pfam" id="PF10127">
    <property type="entry name" value="RlaP"/>
    <property type="match status" value="1"/>
</dbReference>
<dbReference type="EMBL" id="JPOS01000090">
    <property type="protein sequence ID" value="KGE85356.1"/>
    <property type="molecule type" value="Genomic_DNA"/>
</dbReference>
<reference evidence="1 2" key="1">
    <citation type="journal article" date="2014" name="Int. J. Syst. Evol. Microbiol.">
        <title>Phaeodactylibacter xiamenensis gen. nov., sp. nov., a member of the family Saprospiraceae isolated from the marine alga Phaeodactylum tricornutum.</title>
        <authorList>
            <person name="Chen Z.Jr."/>
            <person name="Lei X."/>
            <person name="Lai Q."/>
            <person name="Li Y."/>
            <person name="Zhang B."/>
            <person name="Zhang J."/>
            <person name="Zhang H."/>
            <person name="Yang L."/>
            <person name="Zheng W."/>
            <person name="Tian Y."/>
            <person name="Yu Z."/>
            <person name="Xu H.Jr."/>
            <person name="Zheng T."/>
        </authorList>
    </citation>
    <scope>NUCLEOTIDE SEQUENCE [LARGE SCALE GENOMIC DNA]</scope>
    <source>
        <strain evidence="1 2">KD52</strain>
    </source>
</reference>
<dbReference type="OrthoDB" id="243791at2"/>
<sequence length="355" mass="40634">MTYKDLQSNPNLLLYDCITGSRAYGTDLPTSDTDIRGVFILPQPEFYSLSYTPQVADDTNDTIYYELGRFVELLAKNNPNMLELLATPPACIRYRHPIMDHLTPELFLSKKCKDTFGGYAYAQIKKARGLNKKIVNPMPRERQTPLDFCYVLRGNGSVPLRQWLDDNGLEQSRCGLSAIPHFREVYAIHYDVTGDLGYAGILRKPTSNDLSLSSIPKDAAILGYLHFNKDGYATYCKDYKAYWNWVEERNEARYQTNLAHGAEYDSKNMMHTFRLLEMGIEILREGIILVRRPNRAELLDIRRGKYDYDTLLGMAEDKMAELEDAYAQSTLPPAVDMERVNGVLVGMRERWYAGA</sequence>
<dbReference type="InterPro" id="IPR018775">
    <property type="entry name" value="RlaP"/>
</dbReference>
<evidence type="ECO:0000313" key="2">
    <source>
        <dbReference type="Proteomes" id="UP000029736"/>
    </source>
</evidence>
<name>A0A098RZT7_9BACT</name>
<dbReference type="STRING" id="1524460.IX84_28065"/>
<dbReference type="Proteomes" id="UP000029736">
    <property type="component" value="Unassembled WGS sequence"/>
</dbReference>
<proteinExistence type="predicted"/>
<protein>
    <submittedName>
        <fullName evidence="1">Nucleotidyltransferase</fullName>
    </submittedName>
</protein>
<dbReference type="AlphaFoldDB" id="A0A098RZT7"/>
<dbReference type="GO" id="GO:0016740">
    <property type="term" value="F:transferase activity"/>
    <property type="evidence" value="ECO:0007669"/>
    <property type="project" value="UniProtKB-KW"/>
</dbReference>
<evidence type="ECO:0000313" key="1">
    <source>
        <dbReference type="EMBL" id="KGE85356.1"/>
    </source>
</evidence>
<dbReference type="PANTHER" id="PTHR34817:SF2">
    <property type="entry name" value="NUCLEOTIDYLTRANSFERASE"/>
    <property type="match status" value="1"/>
</dbReference>
<comment type="caution">
    <text evidence="1">The sequence shown here is derived from an EMBL/GenBank/DDBJ whole genome shotgun (WGS) entry which is preliminary data.</text>
</comment>
<accession>A0A098RZT7</accession>